<dbReference type="InterPro" id="IPR036812">
    <property type="entry name" value="NAD(P)_OxRdtase_dom_sf"/>
</dbReference>
<dbReference type="PANTHER" id="PTHR43638">
    <property type="entry name" value="OXIDOREDUCTASE, ALDO/KETO REDUCTASE FAMILY PROTEIN"/>
    <property type="match status" value="1"/>
</dbReference>
<dbReference type="Gene3D" id="3.20.20.100">
    <property type="entry name" value="NADP-dependent oxidoreductase domain"/>
    <property type="match status" value="1"/>
</dbReference>
<dbReference type="SUPFAM" id="SSF51430">
    <property type="entry name" value="NAD(P)-linked oxidoreductase"/>
    <property type="match status" value="1"/>
</dbReference>
<organism evidence="2 3">
    <name type="scientific">Halobium palmae</name>
    <dbReference type="NCBI Taxonomy" id="1776492"/>
    <lineage>
        <taxon>Archaea</taxon>
        <taxon>Methanobacteriati</taxon>
        <taxon>Methanobacteriota</taxon>
        <taxon>Stenosarchaea group</taxon>
        <taxon>Halobacteria</taxon>
        <taxon>Halobacteriales</taxon>
        <taxon>Haloferacaceae</taxon>
        <taxon>Halobium</taxon>
    </lineage>
</organism>
<gene>
    <name evidence="2" type="ORF">ACFQE1_19730</name>
</gene>
<dbReference type="AlphaFoldDB" id="A0ABD5S620"/>
<dbReference type="Proteomes" id="UP001596328">
    <property type="component" value="Unassembled WGS sequence"/>
</dbReference>
<protein>
    <submittedName>
        <fullName evidence="2">Aldo/keto reductase</fullName>
    </submittedName>
</protein>
<sequence>HAREHGYPLVAYSPLAGGRVFDVPELTRIAEKHDATEAAVSIAWLVGIDGVVTVPKASSRAHLEANLAAADLDLDGEDVAAIEAIGREEELYPE</sequence>
<feature type="domain" description="NADP-dependent oxidoreductase" evidence="1">
    <location>
        <begin position="2"/>
        <end position="85"/>
    </location>
</feature>
<evidence type="ECO:0000313" key="2">
    <source>
        <dbReference type="EMBL" id="MFC6726553.1"/>
    </source>
</evidence>
<dbReference type="PANTHER" id="PTHR43638:SF3">
    <property type="entry name" value="ALDEHYDE REDUCTASE"/>
    <property type="match status" value="1"/>
</dbReference>
<dbReference type="InterPro" id="IPR023210">
    <property type="entry name" value="NADP_OxRdtase_dom"/>
</dbReference>
<dbReference type="EMBL" id="JBHSWU010001207">
    <property type="protein sequence ID" value="MFC6726553.1"/>
    <property type="molecule type" value="Genomic_DNA"/>
</dbReference>
<accession>A0ABD5S620</accession>
<comment type="caution">
    <text evidence="2">The sequence shown here is derived from an EMBL/GenBank/DDBJ whole genome shotgun (WGS) entry which is preliminary data.</text>
</comment>
<name>A0ABD5S620_9EURY</name>
<dbReference type="Pfam" id="PF00248">
    <property type="entry name" value="Aldo_ket_red"/>
    <property type="match status" value="1"/>
</dbReference>
<proteinExistence type="predicted"/>
<evidence type="ECO:0000313" key="3">
    <source>
        <dbReference type="Proteomes" id="UP001596328"/>
    </source>
</evidence>
<reference evidence="2 3" key="1">
    <citation type="journal article" date="2019" name="Int. J. Syst. Evol. Microbiol.">
        <title>The Global Catalogue of Microorganisms (GCM) 10K type strain sequencing project: providing services to taxonomists for standard genome sequencing and annotation.</title>
        <authorList>
            <consortium name="The Broad Institute Genomics Platform"/>
            <consortium name="The Broad Institute Genome Sequencing Center for Infectious Disease"/>
            <person name="Wu L."/>
            <person name="Ma J."/>
        </authorList>
    </citation>
    <scope>NUCLEOTIDE SEQUENCE [LARGE SCALE GENOMIC DNA]</scope>
    <source>
        <strain evidence="2 3">NBRC 111368</strain>
    </source>
</reference>
<evidence type="ECO:0000259" key="1">
    <source>
        <dbReference type="Pfam" id="PF00248"/>
    </source>
</evidence>
<feature type="non-terminal residue" evidence="2">
    <location>
        <position position="1"/>
    </location>
</feature>
<keyword evidence="3" id="KW-1185">Reference proteome</keyword>